<protein>
    <submittedName>
        <fullName evidence="1">Uncharacterized protein</fullName>
    </submittedName>
</protein>
<dbReference type="AlphaFoldDB" id="X1D1R7"/>
<name>X1D1R7_9ZZZZ</name>
<organism evidence="1">
    <name type="scientific">marine sediment metagenome</name>
    <dbReference type="NCBI Taxonomy" id="412755"/>
    <lineage>
        <taxon>unclassified sequences</taxon>
        <taxon>metagenomes</taxon>
        <taxon>ecological metagenomes</taxon>
    </lineage>
</organism>
<proteinExistence type="predicted"/>
<reference evidence="1" key="1">
    <citation type="journal article" date="2014" name="Front. Microbiol.">
        <title>High frequency of phylogenetically diverse reductive dehalogenase-homologous genes in deep subseafloor sedimentary metagenomes.</title>
        <authorList>
            <person name="Kawai M."/>
            <person name="Futagami T."/>
            <person name="Toyoda A."/>
            <person name="Takaki Y."/>
            <person name="Nishi S."/>
            <person name="Hori S."/>
            <person name="Arai W."/>
            <person name="Tsubouchi T."/>
            <person name="Morono Y."/>
            <person name="Uchiyama I."/>
            <person name="Ito T."/>
            <person name="Fujiyama A."/>
            <person name="Inagaki F."/>
            <person name="Takami H."/>
        </authorList>
    </citation>
    <scope>NUCLEOTIDE SEQUENCE</scope>
    <source>
        <strain evidence="1">Expedition CK06-06</strain>
    </source>
</reference>
<evidence type="ECO:0000313" key="1">
    <source>
        <dbReference type="EMBL" id="GAH14092.1"/>
    </source>
</evidence>
<feature type="non-terminal residue" evidence="1">
    <location>
        <position position="39"/>
    </location>
</feature>
<accession>X1D1R7</accession>
<dbReference type="EMBL" id="BART01038096">
    <property type="protein sequence ID" value="GAH14092.1"/>
    <property type="molecule type" value="Genomic_DNA"/>
</dbReference>
<gene>
    <name evidence="1" type="ORF">S01H4_63379</name>
</gene>
<comment type="caution">
    <text evidence="1">The sequence shown here is derived from an EMBL/GenBank/DDBJ whole genome shotgun (WGS) entry which is preliminary data.</text>
</comment>
<sequence length="39" mass="4103">MNEKILQNASCCEKQNGQLTGINVAPGPITGTPQQDEAC</sequence>